<evidence type="ECO:0000313" key="1">
    <source>
        <dbReference type="EMBL" id="WQD77982.1"/>
    </source>
</evidence>
<organism evidence="1 2">
    <name type="scientific">Paraburkholderia kururiensis</name>
    <dbReference type="NCBI Taxonomy" id="984307"/>
    <lineage>
        <taxon>Bacteria</taxon>
        <taxon>Pseudomonadati</taxon>
        <taxon>Pseudomonadota</taxon>
        <taxon>Betaproteobacteria</taxon>
        <taxon>Burkholderiales</taxon>
        <taxon>Burkholderiaceae</taxon>
        <taxon>Paraburkholderia</taxon>
    </lineage>
</organism>
<dbReference type="EMBL" id="CP139965">
    <property type="protein sequence ID" value="WQD77982.1"/>
    <property type="molecule type" value="Genomic_DNA"/>
</dbReference>
<protein>
    <submittedName>
        <fullName evidence="1">DUF3562 domain-containing protein</fullName>
    </submittedName>
</protein>
<dbReference type="Proteomes" id="UP001325479">
    <property type="component" value="Chromosome"/>
</dbReference>
<dbReference type="NCBIfam" id="NF046112">
    <property type="entry name" value="MSMEG_6209_Nter"/>
    <property type="match status" value="1"/>
</dbReference>
<dbReference type="RefSeq" id="WP_114811364.1">
    <property type="nucleotide sequence ID" value="NZ_CP139965.1"/>
</dbReference>
<sequence length="66" mass="7601">MAQPNKAEVVHAIAAETNTPEETVAKMYEETWDDYRADARILDYVPLFVAKKVRETLRHSHTRSAK</sequence>
<name>A0ABZ0WKU3_9BURK</name>
<dbReference type="InterPro" id="IPR021945">
    <property type="entry name" value="DUF3562"/>
</dbReference>
<dbReference type="Pfam" id="PF12085">
    <property type="entry name" value="DUF3562"/>
    <property type="match status" value="1"/>
</dbReference>
<keyword evidence="2" id="KW-1185">Reference proteome</keyword>
<reference evidence="1 2" key="1">
    <citation type="submission" date="2023-12" db="EMBL/GenBank/DDBJ databases">
        <title>Genome sequencing and assembly of bacterial species from a model synthetic community.</title>
        <authorList>
            <person name="Hogle S.L."/>
        </authorList>
    </citation>
    <scope>NUCLEOTIDE SEQUENCE [LARGE SCALE GENOMIC DNA]</scope>
    <source>
        <strain evidence="1 2">HAMBI 2494</strain>
    </source>
</reference>
<proteinExistence type="predicted"/>
<gene>
    <name evidence="1" type="ORF">U0042_28865</name>
</gene>
<accession>A0ABZ0WKU3</accession>
<evidence type="ECO:0000313" key="2">
    <source>
        <dbReference type="Proteomes" id="UP001325479"/>
    </source>
</evidence>